<accession>A0A246JP95</accession>
<protein>
    <recommendedName>
        <fullName evidence="3">Fe2OG dioxygenase domain-containing protein</fullName>
    </recommendedName>
</protein>
<dbReference type="AlphaFoldDB" id="A0A246JP95"/>
<dbReference type="RefSeq" id="WP_088442641.1">
    <property type="nucleotide sequence ID" value="NZ_BMMC01000008.1"/>
</dbReference>
<keyword evidence="2" id="KW-1185">Reference proteome</keyword>
<evidence type="ECO:0000313" key="1">
    <source>
        <dbReference type="EMBL" id="OWQ94647.1"/>
    </source>
</evidence>
<gene>
    <name evidence="1" type="ORF">CDQ92_16360</name>
</gene>
<comment type="caution">
    <text evidence="1">The sequence shown here is derived from an EMBL/GenBank/DDBJ whole genome shotgun (WGS) entry which is preliminary data.</text>
</comment>
<sequence>MTDDRRQDYREQGYLALPGFVPADVTHAFLATLKSDLIRGGVSFDALKRGSALLKTEAVEVYGQQYPPMATFLWGMTPAISTLVGHDLRPTYCYFRMYRAGDICRVHSDRHACEHSLSLLLAASDDKAWPLEVGSQHIETPRERADADFGDEAYGSVPMLAGDAVLYQGVHRLHGRMMPNPNRWSAHLFLHWVDPAGPYAAQAFEGMQIPATEALAMEGR</sequence>
<evidence type="ECO:0008006" key="3">
    <source>
        <dbReference type="Google" id="ProtNLM"/>
    </source>
</evidence>
<reference evidence="1 2" key="1">
    <citation type="journal article" date="2010" name="Int. J. Syst. Evol. Microbiol.">
        <title>Sphingopyxis bauzanensis sp. nov., a psychrophilic bacterium isolated from soil.</title>
        <authorList>
            <person name="Zhang D.C."/>
            <person name="Liu H.C."/>
            <person name="Xin Y.H."/>
            <person name="Zhou Y.G."/>
            <person name="Schinner F."/>
            <person name="Margesin R."/>
        </authorList>
    </citation>
    <scope>NUCLEOTIDE SEQUENCE [LARGE SCALE GENOMIC DNA]</scope>
    <source>
        <strain evidence="1 2">DSM 22271</strain>
    </source>
</reference>
<evidence type="ECO:0000313" key="2">
    <source>
        <dbReference type="Proteomes" id="UP000197361"/>
    </source>
</evidence>
<dbReference type="Proteomes" id="UP000197361">
    <property type="component" value="Unassembled WGS sequence"/>
</dbReference>
<proteinExistence type="predicted"/>
<dbReference type="OrthoDB" id="7628041at2"/>
<organism evidence="1 2">
    <name type="scientific">Sphingopyxis bauzanensis</name>
    <dbReference type="NCBI Taxonomy" id="651663"/>
    <lineage>
        <taxon>Bacteria</taxon>
        <taxon>Pseudomonadati</taxon>
        <taxon>Pseudomonadota</taxon>
        <taxon>Alphaproteobacteria</taxon>
        <taxon>Sphingomonadales</taxon>
        <taxon>Sphingomonadaceae</taxon>
        <taxon>Sphingopyxis</taxon>
    </lineage>
</organism>
<dbReference type="EMBL" id="NISK01000004">
    <property type="protein sequence ID" value="OWQ94647.1"/>
    <property type="molecule type" value="Genomic_DNA"/>
</dbReference>
<name>A0A246JP95_9SPHN</name>